<dbReference type="PANTHER" id="PTHR39162">
    <property type="entry name" value="GLL3345 PROTEIN"/>
    <property type="match status" value="1"/>
</dbReference>
<dbReference type="OrthoDB" id="7067514at2"/>
<proteinExistence type="predicted"/>
<reference evidence="1 2" key="1">
    <citation type="submission" date="2017-05" db="EMBL/GenBank/DDBJ databases">
        <authorList>
            <person name="Song R."/>
            <person name="Chenine A.L."/>
            <person name="Ruprecht R.M."/>
        </authorList>
    </citation>
    <scope>NUCLEOTIDE SEQUENCE [LARGE SCALE GENOMIC DNA]</scope>
    <source>
        <strain evidence="1 2">CECT 8489</strain>
    </source>
</reference>
<sequence>MEKVESLLKGTVEELDRLLNAKNVLGDPIEKGSATVIPIVSYGFGFGAGGGGDAKSGEGAGTGAGGGIKPLGAIIIDDEGARVESIQGAMTTFAEVFGNTVGKAIEASAGRKPKTVDKS</sequence>
<dbReference type="Proteomes" id="UP000201838">
    <property type="component" value="Unassembled WGS sequence"/>
</dbReference>
<evidence type="ECO:0000313" key="2">
    <source>
        <dbReference type="Proteomes" id="UP000201838"/>
    </source>
</evidence>
<dbReference type="EMBL" id="FXXQ01000001">
    <property type="protein sequence ID" value="SMX21976.1"/>
    <property type="molecule type" value="Genomic_DNA"/>
</dbReference>
<dbReference type="InterPro" id="IPR014229">
    <property type="entry name" value="Spore_YtfJ"/>
</dbReference>
<dbReference type="RefSeq" id="WP_093971998.1">
    <property type="nucleotide sequence ID" value="NZ_FXXQ01000001.1"/>
</dbReference>
<protein>
    <submittedName>
        <fullName evidence="1">Sporulation protein YtfJ (Spore_YtfJ)</fullName>
    </submittedName>
</protein>
<dbReference type="Pfam" id="PF09579">
    <property type="entry name" value="Spore_YtfJ"/>
    <property type="match status" value="1"/>
</dbReference>
<dbReference type="PANTHER" id="PTHR39162:SF1">
    <property type="entry name" value="SPORULATION PROTEIN YTFJ"/>
    <property type="match status" value="1"/>
</dbReference>
<evidence type="ECO:0000313" key="1">
    <source>
        <dbReference type="EMBL" id="SMX21976.1"/>
    </source>
</evidence>
<gene>
    <name evidence="1" type="ORF">BOA8489_00063</name>
</gene>
<keyword evidence="2" id="KW-1185">Reference proteome</keyword>
<organism evidence="1 2">
    <name type="scientific">Boseongicola aestuarii</name>
    <dbReference type="NCBI Taxonomy" id="1470561"/>
    <lineage>
        <taxon>Bacteria</taxon>
        <taxon>Pseudomonadati</taxon>
        <taxon>Pseudomonadota</taxon>
        <taxon>Alphaproteobacteria</taxon>
        <taxon>Rhodobacterales</taxon>
        <taxon>Paracoccaceae</taxon>
        <taxon>Boseongicola</taxon>
    </lineage>
</organism>
<accession>A0A238IUM2</accession>
<name>A0A238IUM2_9RHOB</name>
<dbReference type="AlphaFoldDB" id="A0A238IUM2"/>